<organism evidence="2 3">
    <name type="scientific">Steinernema hermaphroditum</name>
    <dbReference type="NCBI Taxonomy" id="289476"/>
    <lineage>
        <taxon>Eukaryota</taxon>
        <taxon>Metazoa</taxon>
        <taxon>Ecdysozoa</taxon>
        <taxon>Nematoda</taxon>
        <taxon>Chromadorea</taxon>
        <taxon>Rhabditida</taxon>
        <taxon>Tylenchina</taxon>
        <taxon>Panagrolaimomorpha</taxon>
        <taxon>Strongyloidoidea</taxon>
        <taxon>Steinernematidae</taxon>
        <taxon>Steinernema</taxon>
    </lineage>
</organism>
<dbReference type="Proteomes" id="UP001175271">
    <property type="component" value="Unassembled WGS sequence"/>
</dbReference>
<keyword evidence="1" id="KW-0472">Membrane</keyword>
<keyword evidence="3" id="KW-1185">Reference proteome</keyword>
<keyword evidence="1" id="KW-0812">Transmembrane</keyword>
<protein>
    <submittedName>
        <fullName evidence="2">Uncharacterized protein</fullName>
    </submittedName>
</protein>
<reference evidence="2" key="1">
    <citation type="submission" date="2023-06" db="EMBL/GenBank/DDBJ databases">
        <title>Genomic analysis of the entomopathogenic nematode Steinernema hermaphroditum.</title>
        <authorList>
            <person name="Schwarz E.M."/>
            <person name="Heppert J.K."/>
            <person name="Baniya A."/>
            <person name="Schwartz H.T."/>
            <person name="Tan C.-H."/>
            <person name="Antoshechkin I."/>
            <person name="Sternberg P.W."/>
            <person name="Goodrich-Blair H."/>
            <person name="Dillman A.R."/>
        </authorList>
    </citation>
    <scope>NUCLEOTIDE SEQUENCE</scope>
    <source>
        <strain evidence="2">PS9179</strain>
        <tissue evidence="2">Whole animal</tissue>
    </source>
</reference>
<feature type="transmembrane region" description="Helical" evidence="1">
    <location>
        <begin position="97"/>
        <end position="122"/>
    </location>
</feature>
<name>A0AA39HLM7_9BILA</name>
<feature type="transmembrane region" description="Helical" evidence="1">
    <location>
        <begin position="162"/>
        <end position="189"/>
    </location>
</feature>
<dbReference type="EMBL" id="JAUCMV010000003">
    <property type="protein sequence ID" value="KAK0408172.1"/>
    <property type="molecule type" value="Genomic_DNA"/>
</dbReference>
<feature type="transmembrane region" description="Helical" evidence="1">
    <location>
        <begin position="278"/>
        <end position="299"/>
    </location>
</feature>
<gene>
    <name evidence="2" type="ORF">QR680_003812</name>
</gene>
<evidence type="ECO:0000256" key="1">
    <source>
        <dbReference type="SAM" id="Phobius"/>
    </source>
</evidence>
<feature type="transmembrane region" description="Helical" evidence="1">
    <location>
        <begin position="418"/>
        <end position="438"/>
    </location>
</feature>
<comment type="caution">
    <text evidence="2">The sequence shown here is derived from an EMBL/GenBank/DDBJ whole genome shotgun (WGS) entry which is preliminary data.</text>
</comment>
<feature type="transmembrane region" description="Helical" evidence="1">
    <location>
        <begin position="332"/>
        <end position="355"/>
    </location>
</feature>
<dbReference type="SUPFAM" id="SSF81321">
    <property type="entry name" value="Family A G protein-coupled receptor-like"/>
    <property type="match status" value="1"/>
</dbReference>
<sequence>MLVMNLFLIVAMNLVIISGCLRMRPRDEIGLALERFSSATSNTKNERNGLMNQNTVSIDLKGNTDLPRSVCSENECKSNMTISVFKKPIEKTKPSRYYFELIAILLTFHLFFVPLILCLFSPNTPRRDSLETPLELVIPQSRDYFSQISPLRSPSPRLDMEYLSLLALIFLCFTSALILWYLLVTWALLGCTRKSSTFVLLTSQAINDIYALSQSAWHFAYLVAGVYKETFLPDRWLSVIHGTFELISLPHYLVIALNRAIFLIDYTELNHCFQRQTTIWICVCSWVAPFFANLILHGFERPENGGFYLFEPQGLFMGTQSSGFELKSTLSIIFEFGFCTTAICVIVIYVIAIIIHGWKRRQISIPETSFQNRSVVLSRNWKTEMRLTFVCLINLLPAIITSIMNFACPHLGPTATVFYALMTILDNSINSLVLPMFSKIVRDTLIMKIQFWDNQLRRKMTPSIVIQFASGASETHK</sequence>
<feature type="transmembrane region" description="Helical" evidence="1">
    <location>
        <begin position="6"/>
        <end position="23"/>
    </location>
</feature>
<dbReference type="Gene3D" id="1.20.1070.10">
    <property type="entry name" value="Rhodopsin 7-helix transmembrane proteins"/>
    <property type="match status" value="1"/>
</dbReference>
<evidence type="ECO:0000313" key="3">
    <source>
        <dbReference type="Proteomes" id="UP001175271"/>
    </source>
</evidence>
<keyword evidence="1" id="KW-1133">Transmembrane helix</keyword>
<evidence type="ECO:0000313" key="2">
    <source>
        <dbReference type="EMBL" id="KAK0408172.1"/>
    </source>
</evidence>
<proteinExistence type="predicted"/>
<feature type="transmembrane region" description="Helical" evidence="1">
    <location>
        <begin position="387"/>
        <end position="406"/>
    </location>
</feature>
<dbReference type="AlphaFoldDB" id="A0AA39HLM7"/>
<accession>A0AA39HLM7</accession>